<evidence type="ECO:0000313" key="3">
    <source>
        <dbReference type="Proteomes" id="UP000585614"/>
    </source>
</evidence>
<reference evidence="2 3" key="1">
    <citation type="journal article" date="2020" name="Nature">
        <title>Six reference-quality genomes reveal evolution of bat adaptations.</title>
        <authorList>
            <person name="Jebb D."/>
            <person name="Huang Z."/>
            <person name="Pippel M."/>
            <person name="Hughes G.M."/>
            <person name="Lavrichenko K."/>
            <person name="Devanna P."/>
            <person name="Winkler S."/>
            <person name="Jermiin L.S."/>
            <person name="Skirmuntt E.C."/>
            <person name="Katzourakis A."/>
            <person name="Burkitt-Gray L."/>
            <person name="Ray D.A."/>
            <person name="Sullivan K.A.M."/>
            <person name="Roscito J.G."/>
            <person name="Kirilenko B.M."/>
            <person name="Davalos L.M."/>
            <person name="Corthals A.P."/>
            <person name="Power M.L."/>
            <person name="Jones G."/>
            <person name="Ransome R.D."/>
            <person name="Dechmann D.K.N."/>
            <person name="Locatelli A.G."/>
            <person name="Puechmaille S.J."/>
            <person name="Fedrigo O."/>
            <person name="Jarvis E.D."/>
            <person name="Hiller M."/>
            <person name="Vernes S.C."/>
            <person name="Myers E.W."/>
            <person name="Teeling E.C."/>
        </authorList>
    </citation>
    <scope>NUCLEOTIDE SEQUENCE [LARGE SCALE GENOMIC DNA]</scope>
    <source>
        <strain evidence="2">MRhiFer1</strain>
        <tissue evidence="2">Lung</tissue>
    </source>
</reference>
<name>A0A7J7ZRC1_RHIFE</name>
<dbReference type="InterPro" id="IPR021950">
    <property type="entry name" value="Spt20"/>
</dbReference>
<proteinExistence type="predicted"/>
<dbReference type="GO" id="GO:0003712">
    <property type="term" value="F:transcription coregulator activity"/>
    <property type="evidence" value="ECO:0007669"/>
    <property type="project" value="InterPro"/>
</dbReference>
<gene>
    <name evidence="2" type="ORF">mRhiFer1_016399</name>
</gene>
<dbReference type="EMBL" id="JACAGC010000003">
    <property type="protein sequence ID" value="KAF6376842.1"/>
    <property type="molecule type" value="Genomic_DNA"/>
</dbReference>
<evidence type="ECO:0000313" key="2">
    <source>
        <dbReference type="EMBL" id="KAF6376842.1"/>
    </source>
</evidence>
<dbReference type="GO" id="GO:0000124">
    <property type="term" value="C:SAGA complex"/>
    <property type="evidence" value="ECO:0007669"/>
    <property type="project" value="InterPro"/>
</dbReference>
<organism evidence="2 3">
    <name type="scientific">Rhinolophus ferrumequinum</name>
    <name type="common">Greater horseshoe bat</name>
    <dbReference type="NCBI Taxonomy" id="59479"/>
    <lineage>
        <taxon>Eukaryota</taxon>
        <taxon>Metazoa</taxon>
        <taxon>Chordata</taxon>
        <taxon>Craniata</taxon>
        <taxon>Vertebrata</taxon>
        <taxon>Euteleostomi</taxon>
        <taxon>Mammalia</taxon>
        <taxon>Eutheria</taxon>
        <taxon>Laurasiatheria</taxon>
        <taxon>Chiroptera</taxon>
        <taxon>Yinpterochiroptera</taxon>
        <taxon>Rhinolophoidea</taxon>
        <taxon>Rhinolophidae</taxon>
        <taxon>Rhinolophinae</taxon>
        <taxon>Rhinolophus</taxon>
    </lineage>
</organism>
<evidence type="ECO:0000256" key="1">
    <source>
        <dbReference type="SAM" id="MobiDB-lite"/>
    </source>
</evidence>
<dbReference type="GO" id="GO:0006357">
    <property type="term" value="P:regulation of transcription by RNA polymerase II"/>
    <property type="evidence" value="ECO:0007669"/>
    <property type="project" value="TreeGrafter"/>
</dbReference>
<sequence length="270" mass="28372">MPVTTIPLSTMVTSITPGTTATQVMANSAGLNFINVVGSVCGAQALMSGSNPMLGCNTGAITPAGINLSGLLPSGGLLPNALPGAMQAASQAGVPFGLKNTSSLRPLNLLQLPGGSLIFNTLQQQQQQQQQQLSQFTPQQPQHPTTCSPQQPGEQGTEQGSTSQEQALSAQHAAVINLAGVGSFMQSQAAVLSQLGSAENRPEQSLPQQRFQLSSAFQQQQQQIQQLRFLQHQMAMAAAAAQTAQLHRHRHTGSQSKSKMKRGTPTTPKF</sequence>
<feature type="region of interest" description="Disordered" evidence="1">
    <location>
        <begin position="241"/>
        <end position="270"/>
    </location>
</feature>
<feature type="compositionally biased region" description="Basic residues" evidence="1">
    <location>
        <begin position="246"/>
        <end position="262"/>
    </location>
</feature>
<feature type="compositionally biased region" description="Low complexity" evidence="1">
    <location>
        <begin position="129"/>
        <end position="162"/>
    </location>
</feature>
<feature type="region of interest" description="Disordered" evidence="1">
    <location>
        <begin position="129"/>
        <end position="168"/>
    </location>
</feature>
<accession>A0A7J7ZRC1</accession>
<dbReference type="PANTHER" id="PTHR13526">
    <property type="entry name" value="TRANSCRIPTION FACTOR SPT20 HOMOLOG"/>
    <property type="match status" value="1"/>
</dbReference>
<dbReference type="PANTHER" id="PTHR13526:SF18">
    <property type="entry name" value="TRANSCRIPTION FACTOR SPT20 HOMOLOG"/>
    <property type="match status" value="1"/>
</dbReference>
<evidence type="ECO:0008006" key="4">
    <source>
        <dbReference type="Google" id="ProtNLM"/>
    </source>
</evidence>
<dbReference type="AlphaFoldDB" id="A0A7J7ZRC1"/>
<comment type="caution">
    <text evidence="2">The sequence shown here is derived from an EMBL/GenBank/DDBJ whole genome shotgun (WGS) entry which is preliminary data.</text>
</comment>
<protein>
    <recommendedName>
        <fullName evidence="4">SPT20-like protein, SAGA complex component</fullName>
    </recommendedName>
</protein>
<dbReference type="Proteomes" id="UP000585614">
    <property type="component" value="Unassembled WGS sequence"/>
</dbReference>